<feature type="region of interest" description="Disordered" evidence="7">
    <location>
        <begin position="1"/>
        <end position="28"/>
    </location>
</feature>
<feature type="compositionally biased region" description="Polar residues" evidence="7">
    <location>
        <begin position="105"/>
        <end position="116"/>
    </location>
</feature>
<name>A0AAN6T920_9PEZI</name>
<evidence type="ECO:0000256" key="4">
    <source>
        <dbReference type="ARBA" id="ARBA00023125"/>
    </source>
</evidence>
<dbReference type="GO" id="GO:0005634">
    <property type="term" value="C:nucleus"/>
    <property type="evidence" value="ECO:0007669"/>
    <property type="project" value="UniProtKB-SubCell"/>
</dbReference>
<dbReference type="CDD" id="cd00067">
    <property type="entry name" value="GAL4"/>
    <property type="match status" value="1"/>
</dbReference>
<dbReference type="PANTHER" id="PTHR37534">
    <property type="entry name" value="TRANSCRIPTIONAL ACTIVATOR PROTEIN UGA3"/>
    <property type="match status" value="1"/>
</dbReference>
<gene>
    <name evidence="8" type="ORF">N656DRAFT_783192</name>
</gene>
<protein>
    <recommendedName>
        <fullName evidence="10">Zn(2)-C6 fungal-type domain-containing protein</fullName>
    </recommendedName>
</protein>
<reference evidence="8" key="1">
    <citation type="journal article" date="2023" name="Mol. Phylogenet. Evol.">
        <title>Genome-scale phylogeny and comparative genomics of the fungal order Sordariales.</title>
        <authorList>
            <person name="Hensen N."/>
            <person name="Bonometti L."/>
            <person name="Westerberg I."/>
            <person name="Brannstrom I.O."/>
            <person name="Guillou S."/>
            <person name="Cros-Aarteil S."/>
            <person name="Calhoun S."/>
            <person name="Haridas S."/>
            <person name="Kuo A."/>
            <person name="Mondo S."/>
            <person name="Pangilinan J."/>
            <person name="Riley R."/>
            <person name="LaButti K."/>
            <person name="Andreopoulos B."/>
            <person name="Lipzen A."/>
            <person name="Chen C."/>
            <person name="Yan M."/>
            <person name="Daum C."/>
            <person name="Ng V."/>
            <person name="Clum A."/>
            <person name="Steindorff A."/>
            <person name="Ohm R.A."/>
            <person name="Martin F."/>
            <person name="Silar P."/>
            <person name="Natvig D.O."/>
            <person name="Lalanne C."/>
            <person name="Gautier V."/>
            <person name="Ament-Velasquez S.L."/>
            <person name="Kruys A."/>
            <person name="Hutchinson M.I."/>
            <person name="Powell A.J."/>
            <person name="Barry K."/>
            <person name="Miller A.N."/>
            <person name="Grigoriev I.V."/>
            <person name="Debuchy R."/>
            <person name="Gladieux P."/>
            <person name="Hiltunen Thoren M."/>
            <person name="Johannesson H."/>
        </authorList>
    </citation>
    <scope>NUCLEOTIDE SEQUENCE</scope>
    <source>
        <strain evidence="8">CBS 508.74</strain>
    </source>
</reference>
<dbReference type="InterPro" id="IPR021858">
    <property type="entry name" value="Fun_TF"/>
</dbReference>
<sequence>MLSNRPNSAEPAKADQPSSRARAVDTAGQKDPTRRHCWECLRRCLVCDSTKPACKRCTAAGAVCPGYGNVKPTRLRWLAPGRVTSRPNKLWARAKPPSDEKRQAENGTPLPQSSALPPSIPETTGLPIPLWELSLSIDAHALAQAADYFNSRIYPDLVPMLEMGNNPGVYQISPSLVRAGASYPEYLQLGMICMALNHRMNQMGSHVQRNQGALAERFYQFRGNALRSLRVHLYSTRHCTSDFAIAGIITLLLIDLQYGASLGWRAHLEGATRLIQLRGGFSTVAGIESLDPYLLCLSFVGVIGNTTCPVSDLTMTDAHLEALDIMQHRYGAAIFCFHACPPPLFAEITRINHLRNQLGNNGPTAPDLIASFAHEACEILSRIHKYSAAHWAASKPSSRDDWRLIGEIYQTAVALYCVSSLQSLSLFPVTQAVRSQCAAHGQQLQMLLKRAVASPKLNRFTLWPLVVLGVEAAHDGGAAAREFVADRLPALARDIGTSAPLTAKKVLRTFWSSGETRWDACFDRPYAFLTQIAVDTSRLCQ</sequence>
<keyword evidence="9" id="KW-1185">Reference proteome</keyword>
<keyword evidence="6" id="KW-0539">Nucleus</keyword>
<proteinExistence type="predicted"/>
<comment type="caution">
    <text evidence="8">The sequence shown here is derived from an EMBL/GenBank/DDBJ whole genome shotgun (WGS) entry which is preliminary data.</text>
</comment>
<organism evidence="8 9">
    <name type="scientific">Canariomyces notabilis</name>
    <dbReference type="NCBI Taxonomy" id="2074819"/>
    <lineage>
        <taxon>Eukaryota</taxon>
        <taxon>Fungi</taxon>
        <taxon>Dikarya</taxon>
        <taxon>Ascomycota</taxon>
        <taxon>Pezizomycotina</taxon>
        <taxon>Sordariomycetes</taxon>
        <taxon>Sordariomycetidae</taxon>
        <taxon>Sordariales</taxon>
        <taxon>Chaetomiaceae</taxon>
        <taxon>Canariomyces</taxon>
    </lineage>
</organism>
<evidence type="ECO:0000256" key="2">
    <source>
        <dbReference type="ARBA" id="ARBA00022833"/>
    </source>
</evidence>
<dbReference type="GeneID" id="89940024"/>
<dbReference type="GO" id="GO:0008270">
    <property type="term" value="F:zinc ion binding"/>
    <property type="evidence" value="ECO:0007669"/>
    <property type="project" value="InterPro"/>
</dbReference>
<dbReference type="GO" id="GO:0000976">
    <property type="term" value="F:transcription cis-regulatory region binding"/>
    <property type="evidence" value="ECO:0007669"/>
    <property type="project" value="TreeGrafter"/>
</dbReference>
<dbReference type="Pfam" id="PF11951">
    <property type="entry name" value="Fungal_trans_2"/>
    <property type="match status" value="1"/>
</dbReference>
<feature type="region of interest" description="Disordered" evidence="7">
    <location>
        <begin position="87"/>
        <end position="121"/>
    </location>
</feature>
<keyword evidence="2" id="KW-0862">Zinc</keyword>
<comment type="subcellular location">
    <subcellularLocation>
        <location evidence="1">Nucleus</location>
    </subcellularLocation>
</comment>
<dbReference type="PANTHER" id="PTHR37534:SF48">
    <property type="entry name" value="FINGER DOMAIN PROTEIN, PUTATIVE-RELATED"/>
    <property type="match status" value="1"/>
</dbReference>
<dbReference type="RefSeq" id="XP_064666858.1">
    <property type="nucleotide sequence ID" value="XM_064815899.1"/>
</dbReference>
<dbReference type="EMBL" id="MU853357">
    <property type="protein sequence ID" value="KAK4109288.1"/>
    <property type="molecule type" value="Genomic_DNA"/>
</dbReference>
<keyword evidence="4" id="KW-0238">DNA-binding</keyword>
<evidence type="ECO:0000313" key="8">
    <source>
        <dbReference type="EMBL" id="KAK4109288.1"/>
    </source>
</evidence>
<dbReference type="InterPro" id="IPR001138">
    <property type="entry name" value="Zn2Cys6_DnaBD"/>
</dbReference>
<keyword evidence="3" id="KW-0805">Transcription regulation</keyword>
<evidence type="ECO:0000256" key="6">
    <source>
        <dbReference type="ARBA" id="ARBA00023242"/>
    </source>
</evidence>
<evidence type="ECO:0008006" key="10">
    <source>
        <dbReference type="Google" id="ProtNLM"/>
    </source>
</evidence>
<keyword evidence="5" id="KW-0804">Transcription</keyword>
<accession>A0AAN6T920</accession>
<reference evidence="8" key="2">
    <citation type="submission" date="2023-05" db="EMBL/GenBank/DDBJ databases">
        <authorList>
            <consortium name="Lawrence Berkeley National Laboratory"/>
            <person name="Steindorff A."/>
            <person name="Hensen N."/>
            <person name="Bonometti L."/>
            <person name="Westerberg I."/>
            <person name="Brannstrom I.O."/>
            <person name="Guillou S."/>
            <person name="Cros-Aarteil S."/>
            <person name="Calhoun S."/>
            <person name="Haridas S."/>
            <person name="Kuo A."/>
            <person name="Mondo S."/>
            <person name="Pangilinan J."/>
            <person name="Riley R."/>
            <person name="Labutti K."/>
            <person name="Andreopoulos B."/>
            <person name="Lipzen A."/>
            <person name="Chen C."/>
            <person name="Yanf M."/>
            <person name="Daum C."/>
            <person name="Ng V."/>
            <person name="Clum A."/>
            <person name="Ohm R."/>
            <person name="Martin F."/>
            <person name="Silar P."/>
            <person name="Natvig D."/>
            <person name="Lalanne C."/>
            <person name="Gautier V."/>
            <person name="Ament-Velasquez S.L."/>
            <person name="Kruys A."/>
            <person name="Hutchinson M.I."/>
            <person name="Powell A.J."/>
            <person name="Barry K."/>
            <person name="Miller A.N."/>
            <person name="Grigoriev I.V."/>
            <person name="Debuchy R."/>
            <person name="Gladieux P."/>
            <person name="Thoren M.H."/>
            <person name="Johannesson H."/>
        </authorList>
    </citation>
    <scope>NUCLEOTIDE SEQUENCE</scope>
    <source>
        <strain evidence="8">CBS 508.74</strain>
    </source>
</reference>
<evidence type="ECO:0000256" key="1">
    <source>
        <dbReference type="ARBA" id="ARBA00004123"/>
    </source>
</evidence>
<evidence type="ECO:0000313" key="9">
    <source>
        <dbReference type="Proteomes" id="UP001302812"/>
    </source>
</evidence>
<dbReference type="GO" id="GO:0045944">
    <property type="term" value="P:positive regulation of transcription by RNA polymerase II"/>
    <property type="evidence" value="ECO:0007669"/>
    <property type="project" value="TreeGrafter"/>
</dbReference>
<evidence type="ECO:0000256" key="7">
    <source>
        <dbReference type="SAM" id="MobiDB-lite"/>
    </source>
</evidence>
<evidence type="ECO:0000256" key="5">
    <source>
        <dbReference type="ARBA" id="ARBA00023163"/>
    </source>
</evidence>
<dbReference type="Proteomes" id="UP001302812">
    <property type="component" value="Unassembled WGS sequence"/>
</dbReference>
<dbReference type="GO" id="GO:0000981">
    <property type="term" value="F:DNA-binding transcription factor activity, RNA polymerase II-specific"/>
    <property type="evidence" value="ECO:0007669"/>
    <property type="project" value="InterPro"/>
</dbReference>
<dbReference type="AlphaFoldDB" id="A0AAN6T920"/>
<evidence type="ECO:0000256" key="3">
    <source>
        <dbReference type="ARBA" id="ARBA00023015"/>
    </source>
</evidence>